<feature type="domain" description="Enoyl reductase (ER)" evidence="6">
    <location>
        <begin position="75"/>
        <end position="364"/>
    </location>
</feature>
<dbReference type="InterPro" id="IPR000683">
    <property type="entry name" value="Gfo/Idh/MocA-like_OxRdtase_N"/>
</dbReference>
<dbReference type="PANTHER" id="PTHR43350:SF19">
    <property type="entry name" value="D-GULOSIDE 3-DEHYDROGENASE"/>
    <property type="match status" value="1"/>
</dbReference>
<evidence type="ECO:0000256" key="2">
    <source>
        <dbReference type="ARBA" id="ARBA00008072"/>
    </source>
</evidence>
<keyword evidence="5" id="KW-0560">Oxidoreductase</keyword>
<dbReference type="AlphaFoldDB" id="A0AAQ3LCH5"/>
<dbReference type="RefSeq" id="WP_317835460.1">
    <property type="nucleotide sequence ID" value="NZ_CP136920.1"/>
</dbReference>
<dbReference type="KEGG" id="puo:RZN69_07460"/>
<evidence type="ECO:0000256" key="5">
    <source>
        <dbReference type="ARBA" id="ARBA00023002"/>
    </source>
</evidence>
<dbReference type="EMBL" id="CP136920">
    <property type="protein sequence ID" value="WOO42926.1"/>
    <property type="molecule type" value="Genomic_DNA"/>
</dbReference>
<sequence length="722" mass="78932">MKQILQNLSSGETLLADVPAPKVRAGHLLIETRASLVSLGTERMLIDFGKANLLDKARQQPEKVKQVLQKIKTDGLMPTIEVVRSKLDAPLPLGYCNVGKIIEVGEGVEGFRVGDQVLSNSSHAEIVCAPKNLCAKLPVGVGPEAAVFGVVGSIALQGIRLLEPTLGETFVVTGLGLIGQLAVQILIASGCRVIGVDFDSEKCRLAEQFGAMPLDLSTGVDPVKAVEAMMNGEGVDGVLITASTKSDEPIHQAAHMCRKRGRIVLVGVVGMKMNRSDFYEKELSFQVSCAYGPGRYDPFYEEKGNDYPQAYVRWTEQRNFKAILGLMESGKLVTDSLVTHRFSFEKAIDAYSHVGKGAVMGIVLNYNTDTGLADAEGDLSGKIVRNVTISKVKACSDKPLQAKVGVIGAGNFTSLVILPALKKTGAQLKSISSGTGVSASHLASKFGFESALTDNDEIFEDPDIDTVFITTRHANHGSLVLRALRAGKHVFVEKPLCIQRSELEEIRSEIVKLSEDQSSKCPLLMVGFNRRFAPLIRKMKSLATNRTDPLSMIFHVNAGPVPRDHWSQLRDEGGGRILGEACHFIDTLRYLTDSKIEKVTSVFARKNKVPIDDVVSINLEFEDGSIGTVHYFANGNKAYSREHLDLYCGEKILRMENFRKLTGYRWPGFRKLKLRRQDKGHATEIAEFISAIETGRSAPIDKEEIFGVTEASFIADAQAFDY</sequence>
<dbReference type="GO" id="GO:0046872">
    <property type="term" value="F:metal ion binding"/>
    <property type="evidence" value="ECO:0007669"/>
    <property type="project" value="UniProtKB-KW"/>
</dbReference>
<evidence type="ECO:0000313" key="7">
    <source>
        <dbReference type="EMBL" id="WOO42926.1"/>
    </source>
</evidence>
<dbReference type="Pfam" id="PF01408">
    <property type="entry name" value="GFO_IDH_MocA"/>
    <property type="match status" value="1"/>
</dbReference>
<dbReference type="Pfam" id="PF00107">
    <property type="entry name" value="ADH_zinc_N"/>
    <property type="match status" value="1"/>
</dbReference>
<dbReference type="Gene3D" id="3.40.50.720">
    <property type="entry name" value="NAD(P)-binding Rossmann-like Domain"/>
    <property type="match status" value="2"/>
</dbReference>
<protein>
    <submittedName>
        <fullName evidence="7">Bi-domain-containing oxidoreductase</fullName>
    </submittedName>
</protein>
<dbReference type="PANTHER" id="PTHR43350">
    <property type="entry name" value="NAD-DEPENDENT ALCOHOL DEHYDROGENASE"/>
    <property type="match status" value="1"/>
</dbReference>
<dbReference type="GO" id="GO:0000166">
    <property type="term" value="F:nucleotide binding"/>
    <property type="evidence" value="ECO:0007669"/>
    <property type="project" value="InterPro"/>
</dbReference>
<dbReference type="SMART" id="SM00829">
    <property type="entry name" value="PKS_ER"/>
    <property type="match status" value="1"/>
</dbReference>
<evidence type="ECO:0000256" key="1">
    <source>
        <dbReference type="ARBA" id="ARBA00001947"/>
    </source>
</evidence>
<dbReference type="SUPFAM" id="SSF50129">
    <property type="entry name" value="GroES-like"/>
    <property type="match status" value="1"/>
</dbReference>
<dbReference type="SUPFAM" id="SSF55347">
    <property type="entry name" value="Glyceraldehyde-3-phosphate dehydrogenase-like, C-terminal domain"/>
    <property type="match status" value="1"/>
</dbReference>
<evidence type="ECO:0000256" key="4">
    <source>
        <dbReference type="ARBA" id="ARBA00022833"/>
    </source>
</evidence>
<evidence type="ECO:0000256" key="3">
    <source>
        <dbReference type="ARBA" id="ARBA00022723"/>
    </source>
</evidence>
<evidence type="ECO:0000259" key="6">
    <source>
        <dbReference type="SMART" id="SM00829"/>
    </source>
</evidence>
<reference evidence="7 8" key="1">
    <citation type="submission" date="2023-10" db="EMBL/GenBank/DDBJ databases">
        <title>Rubellicoccus peritrichatus gen. nov., sp. nov., isolated from an algae of coral reef tank.</title>
        <authorList>
            <person name="Luo J."/>
        </authorList>
    </citation>
    <scope>NUCLEOTIDE SEQUENCE [LARGE SCALE GENOMIC DNA]</scope>
    <source>
        <strain evidence="7 8">CR14</strain>
    </source>
</reference>
<name>A0AAQ3LCH5_9BACT</name>
<keyword evidence="3" id="KW-0479">Metal-binding</keyword>
<comment type="similarity">
    <text evidence="2">Belongs to the zinc-containing alcohol dehydrogenase family.</text>
</comment>
<dbReference type="Pfam" id="PF22725">
    <property type="entry name" value="GFO_IDH_MocA_C3"/>
    <property type="match status" value="1"/>
</dbReference>
<accession>A0AAQ3LCH5</accession>
<dbReference type="InterPro" id="IPR055170">
    <property type="entry name" value="GFO_IDH_MocA-like_dom"/>
</dbReference>
<dbReference type="GO" id="GO:0016491">
    <property type="term" value="F:oxidoreductase activity"/>
    <property type="evidence" value="ECO:0007669"/>
    <property type="project" value="UniProtKB-KW"/>
</dbReference>
<dbReference type="SUPFAM" id="SSF51735">
    <property type="entry name" value="NAD(P)-binding Rossmann-fold domains"/>
    <property type="match status" value="2"/>
</dbReference>
<comment type="cofactor">
    <cofactor evidence="1">
        <name>Zn(2+)</name>
        <dbReference type="ChEBI" id="CHEBI:29105"/>
    </cofactor>
</comment>
<proteinExistence type="inferred from homology"/>
<dbReference type="Proteomes" id="UP001304300">
    <property type="component" value="Chromosome"/>
</dbReference>
<dbReference type="InterPro" id="IPR011032">
    <property type="entry name" value="GroES-like_sf"/>
</dbReference>
<organism evidence="7 8">
    <name type="scientific">Rubellicoccus peritrichatus</name>
    <dbReference type="NCBI Taxonomy" id="3080537"/>
    <lineage>
        <taxon>Bacteria</taxon>
        <taxon>Pseudomonadati</taxon>
        <taxon>Verrucomicrobiota</taxon>
        <taxon>Opitutia</taxon>
        <taxon>Puniceicoccales</taxon>
        <taxon>Cerasicoccaceae</taxon>
        <taxon>Rubellicoccus</taxon>
    </lineage>
</organism>
<dbReference type="Gene3D" id="3.30.360.10">
    <property type="entry name" value="Dihydrodipicolinate Reductase, domain 2"/>
    <property type="match status" value="1"/>
</dbReference>
<dbReference type="InterPro" id="IPR013149">
    <property type="entry name" value="ADH-like_C"/>
</dbReference>
<dbReference type="InterPro" id="IPR020843">
    <property type="entry name" value="ER"/>
</dbReference>
<dbReference type="CDD" id="cd08255">
    <property type="entry name" value="2-desacetyl-2-hydroxyethyl_bacteriochlorophyllide_like"/>
    <property type="match status" value="1"/>
</dbReference>
<evidence type="ECO:0000313" key="8">
    <source>
        <dbReference type="Proteomes" id="UP001304300"/>
    </source>
</evidence>
<keyword evidence="4" id="KW-0862">Zinc</keyword>
<dbReference type="InterPro" id="IPR036291">
    <property type="entry name" value="NAD(P)-bd_dom_sf"/>
</dbReference>
<dbReference type="Gene3D" id="3.90.180.10">
    <property type="entry name" value="Medium-chain alcohol dehydrogenases, catalytic domain"/>
    <property type="match status" value="1"/>
</dbReference>
<keyword evidence="8" id="KW-1185">Reference proteome</keyword>
<gene>
    <name evidence="7" type="ORF">RZN69_07460</name>
</gene>